<dbReference type="PANTHER" id="PTHR10587">
    <property type="entry name" value="GLYCOSYL TRANSFERASE-RELATED"/>
    <property type="match status" value="1"/>
</dbReference>
<feature type="domain" description="NodB homology" evidence="2">
    <location>
        <begin position="28"/>
        <end position="212"/>
    </location>
</feature>
<gene>
    <name evidence="3" type="ORF">HKN21_17680</name>
</gene>
<organism evidence="3 4">
    <name type="scientific">Eiseniibacteriota bacterium</name>
    <dbReference type="NCBI Taxonomy" id="2212470"/>
    <lineage>
        <taxon>Bacteria</taxon>
        <taxon>Candidatus Eiseniibacteriota</taxon>
    </lineage>
</organism>
<proteinExistence type="predicted"/>
<evidence type="ECO:0000256" key="1">
    <source>
        <dbReference type="SAM" id="MobiDB-lite"/>
    </source>
</evidence>
<dbReference type="Proteomes" id="UP000547674">
    <property type="component" value="Unassembled WGS sequence"/>
</dbReference>
<feature type="compositionally biased region" description="Polar residues" evidence="1">
    <location>
        <begin position="219"/>
        <end position="235"/>
    </location>
</feature>
<evidence type="ECO:0000313" key="4">
    <source>
        <dbReference type="Proteomes" id="UP000547674"/>
    </source>
</evidence>
<dbReference type="InterPro" id="IPR002509">
    <property type="entry name" value="NODB_dom"/>
</dbReference>
<dbReference type="GO" id="GO:0016810">
    <property type="term" value="F:hydrolase activity, acting on carbon-nitrogen (but not peptide) bonds"/>
    <property type="evidence" value="ECO:0007669"/>
    <property type="project" value="InterPro"/>
</dbReference>
<comment type="caution">
    <text evidence="3">The sequence shown here is derived from an EMBL/GenBank/DDBJ whole genome shotgun (WGS) entry which is preliminary data.</text>
</comment>
<dbReference type="PANTHER" id="PTHR10587:SF137">
    <property type="entry name" value="4-DEOXY-4-FORMAMIDO-L-ARABINOSE-PHOSPHOUNDECAPRENOL DEFORMYLASE ARND-RELATED"/>
    <property type="match status" value="1"/>
</dbReference>
<name>A0A7Y2ECV5_UNCEI</name>
<sequence length="260" mass="28623">MSPNLLDNPQVRSFLKDKFLCSVDTHEKRVALTFDDGPNPTHTPALLEVLAKHNVKATFFLLGRYVKQFPHLVEETLAEGHELGNHGYWHAPLPLLPPSLRAKEVSDAEQLISDIAGYRPRWYRPAMGWFNKQVLSYLVSRDYQPVLGNIHPRDSGRPGSRAILDRVLDRIEPGSIVILHDGGWSPRVNRGQTVEAVAKLIPMLLDRGYRFETVGSLSGQNAKDYSSAEVTSGASGSEAAPTSGFEPPPTQGASAENPVP</sequence>
<accession>A0A7Y2ECV5</accession>
<dbReference type="InterPro" id="IPR011330">
    <property type="entry name" value="Glyco_hydro/deAcase_b/a-brl"/>
</dbReference>
<dbReference type="CDD" id="cd10917">
    <property type="entry name" value="CE4_NodB_like_6s_7s"/>
    <property type="match status" value="1"/>
</dbReference>
<dbReference type="SUPFAM" id="SSF88713">
    <property type="entry name" value="Glycoside hydrolase/deacetylase"/>
    <property type="match status" value="1"/>
</dbReference>
<protein>
    <submittedName>
        <fullName evidence="3">Polysaccharide deacetylase family protein</fullName>
    </submittedName>
</protein>
<dbReference type="EMBL" id="JABDJR010000706">
    <property type="protein sequence ID" value="NNF08597.1"/>
    <property type="molecule type" value="Genomic_DNA"/>
</dbReference>
<dbReference type="PROSITE" id="PS51677">
    <property type="entry name" value="NODB"/>
    <property type="match status" value="1"/>
</dbReference>
<evidence type="ECO:0000313" key="3">
    <source>
        <dbReference type="EMBL" id="NNF08597.1"/>
    </source>
</evidence>
<dbReference type="Gene3D" id="3.20.20.370">
    <property type="entry name" value="Glycoside hydrolase/deacetylase"/>
    <property type="match status" value="1"/>
</dbReference>
<dbReference type="GO" id="GO:0005975">
    <property type="term" value="P:carbohydrate metabolic process"/>
    <property type="evidence" value="ECO:0007669"/>
    <property type="project" value="InterPro"/>
</dbReference>
<reference evidence="3 4" key="1">
    <citation type="submission" date="2020-03" db="EMBL/GenBank/DDBJ databases">
        <title>Metabolic flexibility allows generalist bacteria to become dominant in a frequently disturbed ecosystem.</title>
        <authorList>
            <person name="Chen Y.-J."/>
            <person name="Leung P.M."/>
            <person name="Bay S.K."/>
            <person name="Hugenholtz P."/>
            <person name="Kessler A.J."/>
            <person name="Shelley G."/>
            <person name="Waite D.W."/>
            <person name="Cook P.L."/>
            <person name="Greening C."/>
        </authorList>
    </citation>
    <scope>NUCLEOTIDE SEQUENCE [LARGE SCALE GENOMIC DNA]</scope>
    <source>
        <strain evidence="3">SS_bin_28</strain>
    </source>
</reference>
<feature type="region of interest" description="Disordered" evidence="1">
    <location>
        <begin position="219"/>
        <end position="260"/>
    </location>
</feature>
<dbReference type="Pfam" id="PF01522">
    <property type="entry name" value="Polysacc_deac_1"/>
    <property type="match status" value="1"/>
</dbReference>
<evidence type="ECO:0000259" key="2">
    <source>
        <dbReference type="PROSITE" id="PS51677"/>
    </source>
</evidence>
<dbReference type="AlphaFoldDB" id="A0A7Y2ECV5"/>
<dbReference type="InterPro" id="IPR050248">
    <property type="entry name" value="Polysacc_deacetylase_ArnD"/>
</dbReference>